<name>A0ABT3ZSD8_9BURK</name>
<dbReference type="RefSeq" id="WP_267849027.1">
    <property type="nucleotide sequence ID" value="NZ_JAPMXC010000010.1"/>
</dbReference>
<dbReference type="EMBL" id="JAPMXC010000010">
    <property type="protein sequence ID" value="MCY0389130.1"/>
    <property type="molecule type" value="Genomic_DNA"/>
</dbReference>
<sequence length="74" mass="8307">MTMQHQPAYPKATYSRAEFCHAHGISLTHFHAMVNAGIGPRLMKAGRRLLISVEAAADWRREMEERTAQTQVAA</sequence>
<organism evidence="1 2">
    <name type="scientific">Robbsia betulipollinis</name>
    <dbReference type="NCBI Taxonomy" id="2981849"/>
    <lineage>
        <taxon>Bacteria</taxon>
        <taxon>Pseudomonadati</taxon>
        <taxon>Pseudomonadota</taxon>
        <taxon>Betaproteobacteria</taxon>
        <taxon>Burkholderiales</taxon>
        <taxon>Burkholderiaceae</taxon>
        <taxon>Robbsia</taxon>
    </lineage>
</organism>
<reference evidence="1" key="1">
    <citation type="submission" date="2022-11" db="EMBL/GenBank/DDBJ databases">
        <title>Robbsia betulipollinis sp. nov., isolated from pollen of birch (Betula pendula).</title>
        <authorList>
            <person name="Shi H."/>
            <person name="Ambika Manirajan B."/>
            <person name="Ratering S."/>
            <person name="Geissler-Plaum R."/>
            <person name="Schnell S."/>
        </authorList>
    </citation>
    <scope>NUCLEOTIDE SEQUENCE</scope>
    <source>
        <strain evidence="1">Bb-Pol-6</strain>
    </source>
</reference>
<keyword evidence="2" id="KW-1185">Reference proteome</keyword>
<evidence type="ECO:0000313" key="1">
    <source>
        <dbReference type="EMBL" id="MCY0389130.1"/>
    </source>
</evidence>
<gene>
    <name evidence="1" type="ORF">OVY01_18450</name>
</gene>
<evidence type="ECO:0008006" key="3">
    <source>
        <dbReference type="Google" id="ProtNLM"/>
    </source>
</evidence>
<evidence type="ECO:0000313" key="2">
    <source>
        <dbReference type="Proteomes" id="UP001082899"/>
    </source>
</evidence>
<accession>A0ABT3ZSD8</accession>
<comment type="caution">
    <text evidence="1">The sequence shown here is derived from an EMBL/GenBank/DDBJ whole genome shotgun (WGS) entry which is preliminary data.</text>
</comment>
<protein>
    <recommendedName>
        <fullName evidence="3">Helix-turn-helix domain-containing protein</fullName>
    </recommendedName>
</protein>
<proteinExistence type="predicted"/>
<dbReference type="Proteomes" id="UP001082899">
    <property type="component" value="Unassembled WGS sequence"/>
</dbReference>